<sequence>MMQKINEVTILIPARLNSQRLPNKLLLEINGLPIIEHVRRRAELNEFGADVYVVSNDKKILKTISGYGGKTLQTHRKHLNGTSRCSEAAEQLKSKFYLILQGDEILALPRHINQLINESINKPNSKVINLISKLEKESELKDKNIVKCLIGMNKQVIALFRKSPLTSKSKTQMQLIYKVLGMFLFESNTLSQIAKQPIQPLEKTELIEQLRLQEIGITINSLLVDISLESVNIASDLSKVKKKLKNDKEQKQILAKILNYEN</sequence>
<dbReference type="PANTHER" id="PTHR42866:SF2">
    <property type="entry name" value="3-DEOXY-MANNO-OCTULOSONATE CYTIDYLYLTRANSFERASE, MITOCHONDRIAL"/>
    <property type="match status" value="1"/>
</dbReference>
<gene>
    <name evidence="4" type="ORF">B1s21160_00125</name>
</gene>
<evidence type="ECO:0000313" key="5">
    <source>
        <dbReference type="Proteomes" id="UP000217171"/>
    </source>
</evidence>
<dbReference type="InterPro" id="IPR029044">
    <property type="entry name" value="Nucleotide-diphossugar_trans"/>
</dbReference>
<reference evidence="4 5" key="1">
    <citation type="submission" date="2016-07" db="EMBL/GenBank/DDBJ databases">
        <title>High microdiversification within the ubiquitous acI lineage of Actinobacteria.</title>
        <authorList>
            <person name="Neuenschwander S.M."/>
            <person name="Salcher M."/>
            <person name="Ghai R."/>
            <person name="Pernthaler J."/>
        </authorList>
    </citation>
    <scope>NUCLEOTIDE SEQUENCE [LARGE SCALE GENOMIC DNA]</scope>
    <source>
        <strain evidence="4">MMS-21-160</strain>
    </source>
</reference>
<dbReference type="AlphaFoldDB" id="A0A249K7Q2"/>
<protein>
    <submittedName>
        <fullName evidence="4">3-deoxy-manno-octulosonate cytidylyltransferase (CMP-KDO synthetase)</fullName>
    </submittedName>
</protein>
<dbReference type="Gene3D" id="3.90.550.10">
    <property type="entry name" value="Spore Coat Polysaccharide Biosynthesis Protein SpsA, Chain A"/>
    <property type="match status" value="1"/>
</dbReference>
<keyword evidence="2 4" id="KW-0548">Nucleotidyltransferase</keyword>
<dbReference type="InterPro" id="IPR003329">
    <property type="entry name" value="Cytidylyl_trans"/>
</dbReference>
<evidence type="ECO:0000256" key="2">
    <source>
        <dbReference type="ARBA" id="ARBA00022695"/>
    </source>
</evidence>
<organism evidence="4 5">
    <name type="scientific">Candidatus Nanopelagicus hibericus</name>
    <dbReference type="NCBI Taxonomy" id="1884915"/>
    <lineage>
        <taxon>Bacteria</taxon>
        <taxon>Bacillati</taxon>
        <taxon>Actinomycetota</taxon>
        <taxon>Actinomycetes</taxon>
        <taxon>Candidatus Nanopelagicales</taxon>
        <taxon>Candidatus Nanopelagicaceae</taxon>
        <taxon>Candidatus Nanopelagicus</taxon>
    </lineage>
</organism>
<dbReference type="KEGG" id="nhi:B1s21160_00125"/>
<dbReference type="GO" id="GO:0005829">
    <property type="term" value="C:cytosol"/>
    <property type="evidence" value="ECO:0007669"/>
    <property type="project" value="TreeGrafter"/>
</dbReference>
<dbReference type="EMBL" id="CP016771">
    <property type="protein sequence ID" value="ASY12789.1"/>
    <property type="molecule type" value="Genomic_DNA"/>
</dbReference>
<evidence type="ECO:0000313" key="4">
    <source>
        <dbReference type="EMBL" id="ASY12789.1"/>
    </source>
</evidence>
<dbReference type="Proteomes" id="UP000217171">
    <property type="component" value="Chromosome"/>
</dbReference>
<keyword evidence="3" id="KW-0448">Lipopolysaccharide biosynthesis</keyword>
<dbReference type="PANTHER" id="PTHR42866">
    <property type="entry name" value="3-DEOXY-MANNO-OCTULOSONATE CYTIDYLYLTRANSFERASE"/>
    <property type="match status" value="1"/>
</dbReference>
<proteinExistence type="predicted"/>
<keyword evidence="1 4" id="KW-0808">Transferase</keyword>
<dbReference type="GO" id="GO:0008690">
    <property type="term" value="F:3-deoxy-manno-octulosonate cytidylyltransferase activity"/>
    <property type="evidence" value="ECO:0007669"/>
    <property type="project" value="TreeGrafter"/>
</dbReference>
<dbReference type="OrthoDB" id="9815559at2"/>
<keyword evidence="5" id="KW-1185">Reference proteome</keyword>
<evidence type="ECO:0000256" key="1">
    <source>
        <dbReference type="ARBA" id="ARBA00022679"/>
    </source>
</evidence>
<dbReference type="SUPFAM" id="SSF53448">
    <property type="entry name" value="Nucleotide-diphospho-sugar transferases"/>
    <property type="match status" value="1"/>
</dbReference>
<accession>A0A249K7Q2</accession>
<evidence type="ECO:0000256" key="3">
    <source>
        <dbReference type="ARBA" id="ARBA00022985"/>
    </source>
</evidence>
<dbReference type="GO" id="GO:0009103">
    <property type="term" value="P:lipopolysaccharide biosynthetic process"/>
    <property type="evidence" value="ECO:0007669"/>
    <property type="project" value="UniProtKB-KW"/>
</dbReference>
<dbReference type="Pfam" id="PF02348">
    <property type="entry name" value="CTP_transf_3"/>
    <property type="match status" value="1"/>
</dbReference>
<name>A0A249K7Q2_9ACTN</name>
<dbReference type="RefSeq" id="WP_095671896.1">
    <property type="nucleotide sequence ID" value="NZ_CP016771.1"/>
</dbReference>